<dbReference type="SMART" id="SM00091">
    <property type="entry name" value="PAS"/>
    <property type="match status" value="1"/>
</dbReference>
<dbReference type="InterPro" id="IPR050469">
    <property type="entry name" value="Diguanylate_Cyclase"/>
</dbReference>
<evidence type="ECO:0000313" key="6">
    <source>
        <dbReference type="Proteomes" id="UP001596055"/>
    </source>
</evidence>
<evidence type="ECO:0000256" key="1">
    <source>
        <dbReference type="ARBA" id="ARBA00012528"/>
    </source>
</evidence>
<protein>
    <recommendedName>
        <fullName evidence="1">diguanylate cyclase</fullName>
        <ecNumber evidence="1">2.7.7.65</ecNumber>
    </recommendedName>
</protein>
<comment type="caution">
    <text evidence="5">The sequence shown here is derived from an EMBL/GenBank/DDBJ whole genome shotgun (WGS) entry which is preliminary data.</text>
</comment>
<dbReference type="EC" id="2.7.7.65" evidence="1"/>
<keyword evidence="6" id="KW-1185">Reference proteome</keyword>
<dbReference type="InterPro" id="IPR000160">
    <property type="entry name" value="GGDEF_dom"/>
</dbReference>
<dbReference type="InterPro" id="IPR029787">
    <property type="entry name" value="Nucleotide_cyclase"/>
</dbReference>
<dbReference type="NCBIfam" id="TIGR00229">
    <property type="entry name" value="sensory_box"/>
    <property type="match status" value="1"/>
</dbReference>
<proteinExistence type="predicted"/>
<gene>
    <name evidence="5" type="ORF">ACFPQA_06830</name>
</gene>
<dbReference type="Proteomes" id="UP001596055">
    <property type="component" value="Unassembled WGS sequence"/>
</dbReference>
<dbReference type="CDD" id="cd01949">
    <property type="entry name" value="GGDEF"/>
    <property type="match status" value="1"/>
</dbReference>
<dbReference type="Pfam" id="PF00990">
    <property type="entry name" value="GGDEF"/>
    <property type="match status" value="1"/>
</dbReference>
<evidence type="ECO:0000259" key="3">
    <source>
        <dbReference type="PROSITE" id="PS50112"/>
    </source>
</evidence>
<dbReference type="Gene3D" id="3.30.70.270">
    <property type="match status" value="1"/>
</dbReference>
<dbReference type="PROSITE" id="PS50887">
    <property type="entry name" value="GGDEF"/>
    <property type="match status" value="1"/>
</dbReference>
<dbReference type="EMBL" id="JBHSNL010000001">
    <property type="protein sequence ID" value="MFC5544757.1"/>
    <property type="molecule type" value="Genomic_DNA"/>
</dbReference>
<dbReference type="SMART" id="SM00267">
    <property type="entry name" value="GGDEF"/>
    <property type="match status" value="1"/>
</dbReference>
<dbReference type="SUPFAM" id="SSF55073">
    <property type="entry name" value="Nucleotide cyclase"/>
    <property type="match status" value="1"/>
</dbReference>
<dbReference type="InterPro" id="IPR043128">
    <property type="entry name" value="Rev_trsase/Diguanyl_cyclase"/>
</dbReference>
<dbReference type="InterPro" id="IPR013767">
    <property type="entry name" value="PAS_fold"/>
</dbReference>
<organism evidence="5 6">
    <name type="scientific">Marinobacter koreensis</name>
    <dbReference type="NCBI Taxonomy" id="335974"/>
    <lineage>
        <taxon>Bacteria</taxon>
        <taxon>Pseudomonadati</taxon>
        <taxon>Pseudomonadota</taxon>
        <taxon>Gammaproteobacteria</taxon>
        <taxon>Pseudomonadales</taxon>
        <taxon>Marinobacteraceae</taxon>
        <taxon>Marinobacter</taxon>
    </lineage>
</organism>
<feature type="domain" description="PAS" evidence="3">
    <location>
        <begin position="15"/>
        <end position="67"/>
    </location>
</feature>
<dbReference type="PANTHER" id="PTHR45138:SF9">
    <property type="entry name" value="DIGUANYLATE CYCLASE DGCM-RELATED"/>
    <property type="match status" value="1"/>
</dbReference>
<feature type="domain" description="GGDEF" evidence="4">
    <location>
        <begin position="174"/>
        <end position="307"/>
    </location>
</feature>
<dbReference type="InterPro" id="IPR035965">
    <property type="entry name" value="PAS-like_dom_sf"/>
</dbReference>
<accession>A0ABW0RKY8</accession>
<evidence type="ECO:0000256" key="2">
    <source>
        <dbReference type="ARBA" id="ARBA00034247"/>
    </source>
</evidence>
<reference evidence="6" key="1">
    <citation type="journal article" date="2019" name="Int. J. Syst. Evol. Microbiol.">
        <title>The Global Catalogue of Microorganisms (GCM) 10K type strain sequencing project: providing services to taxonomists for standard genome sequencing and annotation.</title>
        <authorList>
            <consortium name="The Broad Institute Genomics Platform"/>
            <consortium name="The Broad Institute Genome Sequencing Center for Infectious Disease"/>
            <person name="Wu L."/>
            <person name="Ma J."/>
        </authorList>
    </citation>
    <scope>NUCLEOTIDE SEQUENCE [LARGE SCALE GENOMIC DNA]</scope>
    <source>
        <strain evidence="6">CGMCC 4.1799</strain>
    </source>
</reference>
<comment type="catalytic activity">
    <reaction evidence="2">
        <text>2 GTP = 3',3'-c-di-GMP + 2 diphosphate</text>
        <dbReference type="Rhea" id="RHEA:24898"/>
        <dbReference type="ChEBI" id="CHEBI:33019"/>
        <dbReference type="ChEBI" id="CHEBI:37565"/>
        <dbReference type="ChEBI" id="CHEBI:58805"/>
        <dbReference type="EC" id="2.7.7.65"/>
    </reaction>
</comment>
<dbReference type="PANTHER" id="PTHR45138">
    <property type="entry name" value="REGULATORY COMPONENTS OF SENSORY TRANSDUCTION SYSTEM"/>
    <property type="match status" value="1"/>
</dbReference>
<dbReference type="InterPro" id="IPR000014">
    <property type="entry name" value="PAS"/>
</dbReference>
<dbReference type="PROSITE" id="PS50112">
    <property type="entry name" value="PAS"/>
    <property type="match status" value="1"/>
</dbReference>
<evidence type="ECO:0000313" key="5">
    <source>
        <dbReference type="EMBL" id="MFC5544757.1"/>
    </source>
</evidence>
<sequence>MTVLTHKPANKLITTSSDLLPFIESLPDAIVIVNQEHRIVLVNTVAAVMFGHPVEALNGSDLTLLIPVPNRNSHSQSVEGYFRAPHSRPMGVEKRFSGLRADGTEVPVDIMINTIVLDGAEAAMAVVRDVSYQRALEERLTRESLTDGMTGFFNRRYFVAQLEAHHSDALRSGLPTSVMMFDFDHFKTINDQYGHAGGDTVLIDTATMIQRELRALDVACRIGGEEFAIILPNTQLNNAVAFAERIRKRIENMEFSSGDVTFHATITVGVASFTSTDTSYDSLMKRADKLLYAGKAAGRNCVIAQDSAIDSPLIA</sequence>
<dbReference type="SUPFAM" id="SSF55785">
    <property type="entry name" value="PYP-like sensor domain (PAS domain)"/>
    <property type="match status" value="1"/>
</dbReference>
<dbReference type="CDD" id="cd00130">
    <property type="entry name" value="PAS"/>
    <property type="match status" value="1"/>
</dbReference>
<evidence type="ECO:0000259" key="4">
    <source>
        <dbReference type="PROSITE" id="PS50887"/>
    </source>
</evidence>
<dbReference type="Pfam" id="PF00989">
    <property type="entry name" value="PAS"/>
    <property type="match status" value="1"/>
</dbReference>
<name>A0ABW0RKY8_9GAMM</name>
<dbReference type="NCBIfam" id="TIGR00254">
    <property type="entry name" value="GGDEF"/>
    <property type="match status" value="1"/>
</dbReference>
<dbReference type="RefSeq" id="WP_248154008.1">
    <property type="nucleotide sequence ID" value="NZ_JAKZAJ010000001.1"/>
</dbReference>
<dbReference type="Gene3D" id="3.30.450.20">
    <property type="entry name" value="PAS domain"/>
    <property type="match status" value="1"/>
</dbReference>